<dbReference type="GO" id="GO:0005886">
    <property type="term" value="C:plasma membrane"/>
    <property type="evidence" value="ECO:0007669"/>
    <property type="project" value="UniProtKB-SubCell"/>
</dbReference>
<keyword evidence="3" id="KW-1003">Cell membrane</keyword>
<evidence type="ECO:0000256" key="7">
    <source>
        <dbReference type="ARBA" id="ARBA00023180"/>
    </source>
</evidence>
<proteinExistence type="predicted"/>
<reference evidence="11" key="1">
    <citation type="submission" date="2016-12" db="EMBL/GenBank/DDBJ databases">
        <title>Extending the VSGnome of Trypanosoma brucei strain TREU927.</title>
        <authorList>
            <person name="Cross G.A."/>
        </authorList>
    </citation>
    <scope>NUCLEOTIDE SEQUENCE</scope>
    <source>
        <strain evidence="11">Tb927.99.812</strain>
    </source>
</reference>
<feature type="signal peptide" evidence="9">
    <location>
        <begin position="1"/>
        <end position="25"/>
    </location>
</feature>
<keyword evidence="4" id="KW-0336">GPI-anchor</keyword>
<dbReference type="GO" id="GO:0098552">
    <property type="term" value="C:side of membrane"/>
    <property type="evidence" value="ECO:0007669"/>
    <property type="project" value="UniProtKB-KW"/>
</dbReference>
<feature type="domain" description="Trypanosome variant surface glycoprotein B-type N-terminal" evidence="10">
    <location>
        <begin position="10"/>
        <end position="238"/>
    </location>
</feature>
<evidence type="ECO:0000256" key="2">
    <source>
        <dbReference type="ARBA" id="ARBA00004609"/>
    </source>
</evidence>
<protein>
    <submittedName>
        <fullName evidence="11">Variant surface glycoprotein</fullName>
    </submittedName>
</protein>
<dbReference type="EMBL" id="KY404525">
    <property type="protein sequence ID" value="ARB50776.1"/>
    <property type="molecule type" value="Genomic_DNA"/>
</dbReference>
<evidence type="ECO:0000256" key="1">
    <source>
        <dbReference type="ARBA" id="ARBA00002523"/>
    </source>
</evidence>
<evidence type="ECO:0000256" key="9">
    <source>
        <dbReference type="SAM" id="SignalP"/>
    </source>
</evidence>
<organism evidence="11">
    <name type="scientific">Trypanosoma brucei</name>
    <dbReference type="NCBI Taxonomy" id="5691"/>
    <lineage>
        <taxon>Eukaryota</taxon>
        <taxon>Discoba</taxon>
        <taxon>Euglenozoa</taxon>
        <taxon>Kinetoplastea</taxon>
        <taxon>Metakinetoplastina</taxon>
        <taxon>Trypanosomatida</taxon>
        <taxon>Trypanosomatidae</taxon>
        <taxon>Trypanosoma</taxon>
    </lineage>
</organism>
<keyword evidence="6" id="KW-0472">Membrane</keyword>
<comment type="subcellular location">
    <subcellularLocation>
        <location evidence="2">Cell membrane</location>
        <topology evidence="2">Lipid-anchor</topology>
        <topology evidence="2">GPI-anchor</topology>
    </subcellularLocation>
</comment>
<sequence length="252" mass="26309">MLRSVLTALAAIVTVRLFLAAFSDGDNADVGRAACAIVQLGDAELAADTGAVSDGGALDTLLAINMTLSVKEWQSKFAKENGDAIAWDSDENGSKKSNPEWADKWPKWVTARQKIREKAAASEAIKKTALPTLTDSEKKIARQLLAAIVAEATEAEAALNAANSLLAANFNSKIKAAVNTAIYGDDKGGENTYKKAGAVSGVPTTPASCMTDGVSGDAGPFYYTFLCLCLEAGNNQKKLAAKQQHPGPSGQT</sequence>
<keyword evidence="5 9" id="KW-0732">Signal</keyword>
<feature type="chain" id="PRO_5012550139" evidence="9">
    <location>
        <begin position="26"/>
        <end position="252"/>
    </location>
</feature>
<evidence type="ECO:0000259" key="10">
    <source>
        <dbReference type="Pfam" id="PF13206"/>
    </source>
</evidence>
<comment type="function">
    <text evidence="1">VSG forms a coat on the surface of the parasite. The trypanosome evades the immune response of the host by expressing a series of antigenically distinct VSGs from an estimated 1000 VSG genes.</text>
</comment>
<keyword evidence="8" id="KW-0449">Lipoprotein</keyword>
<name>A0A1V0FZG4_9TRYP</name>
<evidence type="ECO:0000256" key="8">
    <source>
        <dbReference type="ARBA" id="ARBA00023288"/>
    </source>
</evidence>
<evidence type="ECO:0000256" key="4">
    <source>
        <dbReference type="ARBA" id="ARBA00022622"/>
    </source>
</evidence>
<dbReference type="AlphaFoldDB" id="A0A1V0FZG4"/>
<dbReference type="InterPro" id="IPR025932">
    <property type="entry name" value="Trypano_VSG_B_N_dom"/>
</dbReference>
<evidence type="ECO:0000256" key="5">
    <source>
        <dbReference type="ARBA" id="ARBA00022729"/>
    </source>
</evidence>
<evidence type="ECO:0000256" key="6">
    <source>
        <dbReference type="ARBA" id="ARBA00023136"/>
    </source>
</evidence>
<evidence type="ECO:0000313" key="11">
    <source>
        <dbReference type="EMBL" id="ARB50776.1"/>
    </source>
</evidence>
<dbReference type="VEuPathDB" id="TriTrypDB:Tb427_040057700"/>
<evidence type="ECO:0000256" key="3">
    <source>
        <dbReference type="ARBA" id="ARBA00022475"/>
    </source>
</evidence>
<keyword evidence="7" id="KW-0325">Glycoprotein</keyword>
<dbReference type="Pfam" id="PF13206">
    <property type="entry name" value="VSG_B"/>
    <property type="match status" value="1"/>
</dbReference>
<accession>A0A1V0FZG4</accession>